<dbReference type="STRING" id="1212489.Ldro_1781"/>
<dbReference type="Proteomes" id="UP000054736">
    <property type="component" value="Unassembled WGS sequence"/>
</dbReference>
<dbReference type="InterPro" id="IPR000277">
    <property type="entry name" value="Cys/Met-Metab_PyrdxlP-dep_enz"/>
</dbReference>
<feature type="region of interest" description="Disordered" evidence="8">
    <location>
        <begin position="1"/>
        <end position="21"/>
    </location>
</feature>
<evidence type="ECO:0000313" key="9">
    <source>
        <dbReference type="EMBL" id="KTC88162.1"/>
    </source>
</evidence>
<dbReference type="InterPro" id="IPR015424">
    <property type="entry name" value="PyrdxlP-dep_Trfase"/>
</dbReference>
<organism evidence="9 10">
    <name type="scientific">Legionella drozanskii LLAP-1</name>
    <dbReference type="NCBI Taxonomy" id="1212489"/>
    <lineage>
        <taxon>Bacteria</taxon>
        <taxon>Pseudomonadati</taxon>
        <taxon>Pseudomonadota</taxon>
        <taxon>Gammaproteobacteria</taxon>
        <taxon>Legionellales</taxon>
        <taxon>Legionellaceae</taxon>
        <taxon>Legionella</taxon>
    </lineage>
</organism>
<dbReference type="EMBL" id="LNXY01000020">
    <property type="protein sequence ID" value="KTC88162.1"/>
    <property type="molecule type" value="Genomic_DNA"/>
</dbReference>
<feature type="modified residue" description="N6-(pyridoxal phosphate)lysine" evidence="6">
    <location>
        <position position="201"/>
    </location>
</feature>
<sequence length="377" mass="41754">MNDDELEGQQPNPERTTQESWQFANPPVYRGSTVLFDSYKVMCDEKTPYVYGRWGTPTSDAFCKAINFLEGGVGAIVTCSGLAAITTALITIAYPGSHILIDESSFPATLRFCDEVLTKFGVVIEKFSGTDIKEINEKILPDTVLVYVDFPGNYGANIYDLSKIKKKSAKTYILVDNTWATPLFFNPLKYGADIVVHSTSKYIAGHSDSIMGCIVVAHTDLFQRIQNTSRALGQYASADDLNLALRGLKTLEIRIRQHFDSALQIAAWLTTHSAIEKVFYAALPSDKSYPVWSEQFKGAGGVLTFFFKKEFEKNVPDFLNNLKLIKLGWGWGGYETLASASTINFGECSGRIAVRLSVGLEPTLNLLKDLELSLQTL</sequence>
<dbReference type="PATRIC" id="fig|1212489.4.peg.1885"/>
<gene>
    <name evidence="9" type="primary">metC</name>
    <name evidence="9" type="ORF">Ldro_1781</name>
</gene>
<dbReference type="AlphaFoldDB" id="A0A0W0SXR7"/>
<comment type="similarity">
    <text evidence="2 7">Belongs to the trans-sulfuration enzymes family.</text>
</comment>
<keyword evidence="4 9" id="KW-0456">Lyase</keyword>
<evidence type="ECO:0000256" key="5">
    <source>
        <dbReference type="ARBA" id="ARBA00047517"/>
    </source>
</evidence>
<dbReference type="RefSeq" id="WP_058496045.1">
    <property type="nucleotide sequence ID" value="NZ_CAAAIU010000013.1"/>
</dbReference>
<dbReference type="OrthoDB" id="9805807at2"/>
<comment type="cofactor">
    <cofactor evidence="1 7">
        <name>pyridoxal 5'-phosphate</name>
        <dbReference type="ChEBI" id="CHEBI:597326"/>
    </cofactor>
</comment>
<keyword evidence="10" id="KW-1185">Reference proteome</keyword>
<dbReference type="PANTHER" id="PTHR43500">
    <property type="entry name" value="CYSTATHIONINE BETA-LYASE-RELATED"/>
    <property type="match status" value="1"/>
</dbReference>
<evidence type="ECO:0000256" key="2">
    <source>
        <dbReference type="ARBA" id="ARBA00009077"/>
    </source>
</evidence>
<dbReference type="GO" id="GO:0019346">
    <property type="term" value="P:transsulfuration"/>
    <property type="evidence" value="ECO:0007669"/>
    <property type="project" value="InterPro"/>
</dbReference>
<protein>
    <submittedName>
        <fullName evidence="9">Cystathionine beta-lyase</fullName>
    </submittedName>
</protein>
<evidence type="ECO:0000256" key="3">
    <source>
        <dbReference type="ARBA" id="ARBA00022898"/>
    </source>
</evidence>
<evidence type="ECO:0000256" key="4">
    <source>
        <dbReference type="ARBA" id="ARBA00023239"/>
    </source>
</evidence>
<dbReference type="InterPro" id="IPR015422">
    <property type="entry name" value="PyrdxlP-dep_Trfase_small"/>
</dbReference>
<dbReference type="SUPFAM" id="SSF53383">
    <property type="entry name" value="PLP-dependent transferases"/>
    <property type="match status" value="1"/>
</dbReference>
<keyword evidence="3 6" id="KW-0663">Pyridoxal phosphate</keyword>
<evidence type="ECO:0000256" key="7">
    <source>
        <dbReference type="RuleBase" id="RU362118"/>
    </source>
</evidence>
<proteinExistence type="inferred from homology"/>
<dbReference type="GO" id="GO:0030170">
    <property type="term" value="F:pyridoxal phosphate binding"/>
    <property type="evidence" value="ECO:0007669"/>
    <property type="project" value="InterPro"/>
</dbReference>
<evidence type="ECO:0000256" key="8">
    <source>
        <dbReference type="SAM" id="MobiDB-lite"/>
    </source>
</evidence>
<dbReference type="InterPro" id="IPR015421">
    <property type="entry name" value="PyrdxlP-dep_Trfase_major"/>
</dbReference>
<dbReference type="Gene3D" id="3.40.640.10">
    <property type="entry name" value="Type I PLP-dependent aspartate aminotransferase-like (Major domain)"/>
    <property type="match status" value="1"/>
</dbReference>
<dbReference type="GO" id="GO:0047804">
    <property type="term" value="F:cysteine-S-conjugate beta-lyase activity"/>
    <property type="evidence" value="ECO:0007669"/>
    <property type="project" value="InterPro"/>
</dbReference>
<dbReference type="InterPro" id="IPR006233">
    <property type="entry name" value="Cys_b_lyase_bac"/>
</dbReference>
<evidence type="ECO:0000256" key="1">
    <source>
        <dbReference type="ARBA" id="ARBA00001933"/>
    </source>
</evidence>
<accession>A0A0W0SXR7</accession>
<dbReference type="PANTHER" id="PTHR43500:SF1">
    <property type="entry name" value="CYSTATHIONINE BETA-LYASE-RELATED"/>
    <property type="match status" value="1"/>
</dbReference>
<dbReference type="PIRSF" id="PIRSF001434">
    <property type="entry name" value="CGS"/>
    <property type="match status" value="1"/>
</dbReference>
<dbReference type="Gene3D" id="3.90.1150.10">
    <property type="entry name" value="Aspartate Aminotransferase, domain 1"/>
    <property type="match status" value="1"/>
</dbReference>
<name>A0A0W0SXR7_9GAMM</name>
<reference evidence="9 10" key="1">
    <citation type="submission" date="2015-11" db="EMBL/GenBank/DDBJ databases">
        <title>Genomic analysis of 38 Legionella species identifies large and diverse effector repertoires.</title>
        <authorList>
            <person name="Burstein D."/>
            <person name="Amaro F."/>
            <person name="Zusman T."/>
            <person name="Lifshitz Z."/>
            <person name="Cohen O."/>
            <person name="Gilbert J.A."/>
            <person name="Pupko T."/>
            <person name="Shuman H.A."/>
            <person name="Segal G."/>
        </authorList>
    </citation>
    <scope>NUCLEOTIDE SEQUENCE [LARGE SCALE GENOMIC DNA]</scope>
    <source>
        <strain evidence="9 10">ATCC 700990</strain>
    </source>
</reference>
<dbReference type="FunFam" id="3.40.640.10:FF:000046">
    <property type="entry name" value="Cystathionine gamma-lyase"/>
    <property type="match status" value="1"/>
</dbReference>
<comment type="caution">
    <text evidence="9">The sequence shown here is derived from an EMBL/GenBank/DDBJ whole genome shotgun (WGS) entry which is preliminary data.</text>
</comment>
<feature type="compositionally biased region" description="Polar residues" evidence="8">
    <location>
        <begin position="9"/>
        <end position="21"/>
    </location>
</feature>
<dbReference type="Pfam" id="PF01053">
    <property type="entry name" value="Cys_Met_Meta_PP"/>
    <property type="match status" value="1"/>
</dbReference>
<evidence type="ECO:0000256" key="6">
    <source>
        <dbReference type="PIRSR" id="PIRSR001434-2"/>
    </source>
</evidence>
<evidence type="ECO:0000313" key="10">
    <source>
        <dbReference type="Proteomes" id="UP000054736"/>
    </source>
</evidence>
<dbReference type="GO" id="GO:0019450">
    <property type="term" value="P:L-cysteine catabolic process to pyruvate"/>
    <property type="evidence" value="ECO:0007669"/>
    <property type="project" value="TreeGrafter"/>
</dbReference>
<comment type="catalytic activity">
    <reaction evidence="5">
        <text>L,L-cystathionine + H2O = L-homocysteine + pyruvate + NH4(+)</text>
        <dbReference type="Rhea" id="RHEA:13965"/>
        <dbReference type="ChEBI" id="CHEBI:15361"/>
        <dbReference type="ChEBI" id="CHEBI:15377"/>
        <dbReference type="ChEBI" id="CHEBI:28938"/>
        <dbReference type="ChEBI" id="CHEBI:58161"/>
        <dbReference type="ChEBI" id="CHEBI:58199"/>
    </reaction>
</comment>